<proteinExistence type="predicted"/>
<evidence type="ECO:0000313" key="2">
    <source>
        <dbReference type="EMBL" id="OAE30083.1"/>
    </source>
</evidence>
<dbReference type="Proteomes" id="UP000077202">
    <property type="component" value="Unassembled WGS sequence"/>
</dbReference>
<feature type="compositionally biased region" description="Basic and acidic residues" evidence="1">
    <location>
        <begin position="18"/>
        <end position="30"/>
    </location>
</feature>
<protein>
    <submittedName>
        <fullName evidence="2">Uncharacterized protein</fullName>
    </submittedName>
</protein>
<reference evidence="2" key="1">
    <citation type="submission" date="2016-03" db="EMBL/GenBank/DDBJ databases">
        <title>Mechanisms controlling the formation of the plant cell surface in tip-growing cells are functionally conserved among land plants.</title>
        <authorList>
            <person name="Honkanen S."/>
            <person name="Jones V.A."/>
            <person name="Morieri G."/>
            <person name="Champion C."/>
            <person name="Hetherington A.J."/>
            <person name="Kelly S."/>
            <person name="Saint-Marcoux D."/>
            <person name="Proust H."/>
            <person name="Prescott H."/>
            <person name="Dolan L."/>
        </authorList>
    </citation>
    <scope>NUCLEOTIDE SEQUENCE [LARGE SCALE GENOMIC DNA]</scope>
    <source>
        <tissue evidence="2">Whole gametophyte</tissue>
    </source>
</reference>
<dbReference type="AlphaFoldDB" id="A0A176WBR4"/>
<keyword evidence="3" id="KW-1185">Reference proteome</keyword>
<accession>A0A176WBR4</accession>
<sequence>MEAEAEAEGSSSRTGVDQVRRRPDRHERDAPSSPSSRAGTLNTQEDKAGVRDITMASCDGIRSQDKQFAASSSGKERTVWLDSGAHVDTMISGVKSRASAISHPALKPTRLTEGSLVRNLTAYGMVKSGCASEGL</sequence>
<evidence type="ECO:0000313" key="3">
    <source>
        <dbReference type="Proteomes" id="UP000077202"/>
    </source>
</evidence>
<name>A0A176WBR4_MARPO</name>
<feature type="region of interest" description="Disordered" evidence="1">
    <location>
        <begin position="1"/>
        <end position="51"/>
    </location>
</feature>
<comment type="caution">
    <text evidence="2">The sequence shown here is derived from an EMBL/GenBank/DDBJ whole genome shotgun (WGS) entry which is preliminary data.</text>
</comment>
<dbReference type="EMBL" id="LVLJ01001368">
    <property type="protein sequence ID" value="OAE30083.1"/>
    <property type="molecule type" value="Genomic_DNA"/>
</dbReference>
<evidence type="ECO:0000256" key="1">
    <source>
        <dbReference type="SAM" id="MobiDB-lite"/>
    </source>
</evidence>
<feature type="compositionally biased region" description="Polar residues" evidence="1">
    <location>
        <begin position="32"/>
        <end position="43"/>
    </location>
</feature>
<gene>
    <name evidence="2" type="ORF">AXG93_1474s1290</name>
</gene>
<organism evidence="2 3">
    <name type="scientific">Marchantia polymorpha subsp. ruderalis</name>
    <dbReference type="NCBI Taxonomy" id="1480154"/>
    <lineage>
        <taxon>Eukaryota</taxon>
        <taxon>Viridiplantae</taxon>
        <taxon>Streptophyta</taxon>
        <taxon>Embryophyta</taxon>
        <taxon>Marchantiophyta</taxon>
        <taxon>Marchantiopsida</taxon>
        <taxon>Marchantiidae</taxon>
        <taxon>Marchantiales</taxon>
        <taxon>Marchantiaceae</taxon>
        <taxon>Marchantia</taxon>
    </lineage>
</organism>